<dbReference type="Pfam" id="PF14080">
    <property type="entry name" value="DUF4261"/>
    <property type="match status" value="1"/>
</dbReference>
<organism evidence="2 3">
    <name type="scientific">Clostridium manihotivorum</name>
    <dbReference type="NCBI Taxonomy" id="2320868"/>
    <lineage>
        <taxon>Bacteria</taxon>
        <taxon>Bacillati</taxon>
        <taxon>Bacillota</taxon>
        <taxon>Clostridia</taxon>
        <taxon>Eubacteriales</taxon>
        <taxon>Clostridiaceae</taxon>
        <taxon>Clostridium</taxon>
    </lineage>
</organism>
<reference evidence="2 3" key="1">
    <citation type="submission" date="2018-01" db="EMBL/GenBank/DDBJ databases">
        <title>Genome Sequencing and Assembly of Anaerobacter polyendosporus strain CT4.</title>
        <authorList>
            <person name="Tachaapaikoon C."/>
            <person name="Sutheeworapong S."/>
            <person name="Jenjaroenpun P."/>
            <person name="Wongsurawat T."/>
            <person name="Nookeaw I."/>
            <person name="Cheawchanlertfa P."/>
            <person name="Kosugi A."/>
            <person name="Cheevadhanarak S."/>
            <person name="Ratanakhanokchai K."/>
        </authorList>
    </citation>
    <scope>NUCLEOTIDE SEQUENCE [LARGE SCALE GENOMIC DNA]</scope>
    <source>
        <strain evidence="2 3">CT4</strain>
    </source>
</reference>
<dbReference type="RefSeq" id="WP_128214956.1">
    <property type="nucleotide sequence ID" value="NZ_CP025746.1"/>
</dbReference>
<gene>
    <name evidence="2" type="ORF">C1I91_22785</name>
</gene>
<sequence>MFGFGKKRQQDNKEREEVLEARKEAIQDGFMPVYNVQLLYSKEPKLKVNNIINRIKAYCGEIDLITGDDKGNMIGLAFKEHCVTYKDNKQIPSQGIITQGSFELDFEKIKDSLQQSWSFREAEQVVKQAKYQVIITDMMAGGLEYKERLNLFQGMVRAVLEETDCIAVSWNPSNQFIEPKKYLECISNDPLNAAINVRFYNISNGDNGEMLMDTVGLAALGIPDLQCHFYNLDPDSIASMLYNTAYYIYENGDIIEDGHTVQGIKPEDKWKCQHEMSLVAPERIVLDINPGKGFAAGNRE</sequence>
<proteinExistence type="predicted"/>
<dbReference type="InterPro" id="IPR025357">
    <property type="entry name" value="DUF4261"/>
</dbReference>
<feature type="domain" description="DUF4261" evidence="1">
    <location>
        <begin position="213"/>
        <end position="289"/>
    </location>
</feature>
<dbReference type="Proteomes" id="UP000286268">
    <property type="component" value="Chromosome"/>
</dbReference>
<protein>
    <recommendedName>
        <fullName evidence="1">DUF4261 domain-containing protein</fullName>
    </recommendedName>
</protein>
<evidence type="ECO:0000259" key="1">
    <source>
        <dbReference type="Pfam" id="PF14080"/>
    </source>
</evidence>
<evidence type="ECO:0000313" key="2">
    <source>
        <dbReference type="EMBL" id="QAA34235.1"/>
    </source>
</evidence>
<accession>A0A410DYV0</accession>
<name>A0A410DYV0_9CLOT</name>
<keyword evidence="3" id="KW-1185">Reference proteome</keyword>
<dbReference type="EMBL" id="CP025746">
    <property type="protein sequence ID" value="QAA34235.1"/>
    <property type="molecule type" value="Genomic_DNA"/>
</dbReference>
<dbReference type="KEGG" id="cmah:C1I91_22785"/>
<evidence type="ECO:0000313" key="3">
    <source>
        <dbReference type="Proteomes" id="UP000286268"/>
    </source>
</evidence>
<dbReference type="AlphaFoldDB" id="A0A410DYV0"/>
<dbReference type="OrthoDB" id="277550at2"/>